<comment type="cofactor">
    <cofactor evidence="1 4">
        <name>pyridoxal 5'-phosphate</name>
        <dbReference type="ChEBI" id="CHEBI:597326"/>
    </cofactor>
</comment>
<dbReference type="Gene3D" id="3.90.1150.10">
    <property type="entry name" value="Aspartate Aminotransferase, domain 1"/>
    <property type="match status" value="1"/>
</dbReference>
<dbReference type="InterPro" id="IPR015422">
    <property type="entry name" value="PyrdxlP-dep_Trfase_small"/>
</dbReference>
<dbReference type="EMBL" id="BAAABU010000013">
    <property type="protein sequence ID" value="GAA0245528.1"/>
    <property type="molecule type" value="Genomic_DNA"/>
</dbReference>
<evidence type="ECO:0000256" key="3">
    <source>
        <dbReference type="ARBA" id="ARBA00022898"/>
    </source>
</evidence>
<dbReference type="InterPro" id="IPR015421">
    <property type="entry name" value="PyrdxlP-dep_Trfase_major"/>
</dbReference>
<keyword evidence="3 4" id="KW-0663">Pyridoxal phosphate</keyword>
<keyword evidence="5" id="KW-0808">Transferase</keyword>
<proteinExistence type="inferred from homology"/>
<comment type="similarity">
    <text evidence="2 4">Belongs to the trans-sulfuration enzymes family.</text>
</comment>
<sequence length="392" mass="41532">MHPKIEPMRPDTRLVHPAVPDLTGSRPLAVPLHQTSGFAFSDPDTFADAMNRPDGAFVYTRLGNPTVRTLENALADLEGGAAALATSSGMGAINAVLLATLSAGDHVIAQRSLYGGTHALLHDLAARWGIELTFVGGHDPAEVRAALRPTTRVLYLETISNPTGHVSDLAAVSAASGDALVVVDNTFATPLLCRPIEHGADVVVHSTTKYLGGHSDVTGGVAVFADAERHRHVWQHGIELGVTPDPFAAWLTLRGLRTLALRMRRHEENAAVLAHRLVGHPSVRAVHWPGLPTHPSHDVAAKLLDGFGSAFSFDLADADAGRRFVKALDLVHLAPSLGGTETLVLHPASTSHRQLTEEELNAAGISGGTIRLSVGIEDPDDLWDDIARALTA</sequence>
<evidence type="ECO:0000313" key="6">
    <source>
        <dbReference type="Proteomes" id="UP001500416"/>
    </source>
</evidence>
<dbReference type="CDD" id="cd00614">
    <property type="entry name" value="CGS_like"/>
    <property type="match status" value="1"/>
</dbReference>
<evidence type="ECO:0000313" key="5">
    <source>
        <dbReference type="EMBL" id="GAA0245528.1"/>
    </source>
</evidence>
<evidence type="ECO:0000256" key="2">
    <source>
        <dbReference type="ARBA" id="ARBA00009077"/>
    </source>
</evidence>
<dbReference type="SUPFAM" id="SSF53383">
    <property type="entry name" value="PLP-dependent transferases"/>
    <property type="match status" value="1"/>
</dbReference>
<gene>
    <name evidence="5" type="ORF">GCM10010492_51160</name>
</gene>
<dbReference type="GO" id="GO:0008483">
    <property type="term" value="F:transaminase activity"/>
    <property type="evidence" value="ECO:0007669"/>
    <property type="project" value="UniProtKB-KW"/>
</dbReference>
<comment type="caution">
    <text evidence="5">The sequence shown here is derived from an EMBL/GenBank/DDBJ whole genome shotgun (WGS) entry which is preliminary data.</text>
</comment>
<keyword evidence="6" id="KW-1185">Reference proteome</keyword>
<dbReference type="InterPro" id="IPR054542">
    <property type="entry name" value="Cys_met_metab_PP"/>
</dbReference>
<accession>A0ABN0UBY1</accession>
<dbReference type="PROSITE" id="PS00868">
    <property type="entry name" value="CYS_MET_METAB_PP"/>
    <property type="match status" value="1"/>
</dbReference>
<evidence type="ECO:0000256" key="1">
    <source>
        <dbReference type="ARBA" id="ARBA00001933"/>
    </source>
</evidence>
<reference evidence="5 6" key="1">
    <citation type="journal article" date="2019" name="Int. J. Syst. Evol. Microbiol.">
        <title>The Global Catalogue of Microorganisms (GCM) 10K type strain sequencing project: providing services to taxonomists for standard genome sequencing and annotation.</title>
        <authorList>
            <consortium name="The Broad Institute Genomics Platform"/>
            <consortium name="The Broad Institute Genome Sequencing Center for Infectious Disease"/>
            <person name="Wu L."/>
            <person name="Ma J."/>
        </authorList>
    </citation>
    <scope>NUCLEOTIDE SEQUENCE [LARGE SCALE GENOMIC DNA]</scope>
    <source>
        <strain evidence="5 6">JCM 3380</strain>
    </source>
</reference>
<dbReference type="PANTHER" id="PTHR11808">
    <property type="entry name" value="TRANS-SULFURATION ENZYME FAMILY MEMBER"/>
    <property type="match status" value="1"/>
</dbReference>
<dbReference type="InterPro" id="IPR015424">
    <property type="entry name" value="PyrdxlP-dep_Trfase"/>
</dbReference>
<dbReference type="Proteomes" id="UP001500416">
    <property type="component" value="Unassembled WGS sequence"/>
</dbReference>
<dbReference type="PIRSF" id="PIRSF001434">
    <property type="entry name" value="CGS"/>
    <property type="match status" value="1"/>
</dbReference>
<organism evidence="5 6">
    <name type="scientific">Saccharothrix mutabilis subsp. mutabilis</name>
    <dbReference type="NCBI Taxonomy" id="66855"/>
    <lineage>
        <taxon>Bacteria</taxon>
        <taxon>Bacillati</taxon>
        <taxon>Actinomycetota</taxon>
        <taxon>Actinomycetes</taxon>
        <taxon>Pseudonocardiales</taxon>
        <taxon>Pseudonocardiaceae</taxon>
        <taxon>Saccharothrix</taxon>
    </lineage>
</organism>
<name>A0ABN0UBY1_9PSEU</name>
<dbReference type="Gene3D" id="3.40.640.10">
    <property type="entry name" value="Type I PLP-dependent aspartate aminotransferase-like (Major domain)"/>
    <property type="match status" value="1"/>
</dbReference>
<dbReference type="InterPro" id="IPR000277">
    <property type="entry name" value="Cys/Met-Metab_PyrdxlP-dep_enz"/>
</dbReference>
<protein>
    <submittedName>
        <fullName evidence="5">PLP-dependent aspartate aminotransferase family protein</fullName>
    </submittedName>
</protein>
<dbReference type="Pfam" id="PF01053">
    <property type="entry name" value="Cys_Met_Meta_PP"/>
    <property type="match status" value="1"/>
</dbReference>
<keyword evidence="5" id="KW-0032">Aminotransferase</keyword>
<evidence type="ECO:0000256" key="4">
    <source>
        <dbReference type="RuleBase" id="RU362118"/>
    </source>
</evidence>
<dbReference type="PANTHER" id="PTHR11808:SF85">
    <property type="entry name" value="CYSTATHIONINE GAMMA-LYASE-RELATED"/>
    <property type="match status" value="1"/>
</dbReference>